<evidence type="ECO:0000313" key="2">
    <source>
        <dbReference type="Proteomes" id="UP000195437"/>
    </source>
</evidence>
<dbReference type="PROSITE" id="PS51257">
    <property type="entry name" value="PROKAR_LIPOPROTEIN"/>
    <property type="match status" value="1"/>
</dbReference>
<reference evidence="2" key="1">
    <citation type="submission" date="2017-05" db="EMBL/GenBank/DDBJ databases">
        <authorList>
            <person name="Sung H."/>
        </authorList>
    </citation>
    <scope>NUCLEOTIDE SEQUENCE [LARGE SCALE GENOMIC DNA]</scope>
    <source>
        <strain evidence="2">AR23208</strain>
    </source>
</reference>
<organism evidence="1 2">
    <name type="scientific">Tumebacillus avium</name>
    <dbReference type="NCBI Taxonomy" id="1903704"/>
    <lineage>
        <taxon>Bacteria</taxon>
        <taxon>Bacillati</taxon>
        <taxon>Bacillota</taxon>
        <taxon>Bacilli</taxon>
        <taxon>Bacillales</taxon>
        <taxon>Alicyclobacillaceae</taxon>
        <taxon>Tumebacillus</taxon>
    </lineage>
</organism>
<protein>
    <submittedName>
        <fullName evidence="1">Uncharacterized protein</fullName>
    </submittedName>
</protein>
<evidence type="ECO:0000313" key="1">
    <source>
        <dbReference type="EMBL" id="ARU61868.1"/>
    </source>
</evidence>
<dbReference type="KEGG" id="tum:CBW65_13130"/>
<gene>
    <name evidence="1" type="ORF">CBW65_13130</name>
</gene>
<proteinExistence type="predicted"/>
<dbReference type="RefSeq" id="WP_087457238.1">
    <property type="nucleotide sequence ID" value="NZ_CP021434.1"/>
</dbReference>
<name>A0A1Y0IMW4_9BACL</name>
<sequence length="146" mass="16635">MSMSRNARRAGSLTLLVLLLSCLLLYLMYLPRFHLVHQDLAKLQTNLDITLEQPADTPALSKREIYKIATGRTFADPKHKVGIEYWLLSGQDRYQKRPVYIVTLYGHFPVKGVPSSKPGDAPPDHTESNLVYDANTGQQLFGFRYR</sequence>
<dbReference type="OrthoDB" id="2595716at2"/>
<keyword evidence="2" id="KW-1185">Reference proteome</keyword>
<dbReference type="EMBL" id="CP021434">
    <property type="protein sequence ID" value="ARU61868.1"/>
    <property type="molecule type" value="Genomic_DNA"/>
</dbReference>
<dbReference type="Proteomes" id="UP000195437">
    <property type="component" value="Chromosome"/>
</dbReference>
<dbReference type="AlphaFoldDB" id="A0A1Y0IMW4"/>
<accession>A0A1Y0IMW4</accession>